<keyword evidence="1" id="KW-0472">Membrane</keyword>
<sequence>MQNRTGLVLCAFTLLTGFLMICLGAFFISSNSIFHCQGNLVVAYVLLPLGFVILLSGIFWSTYRQANENKGVFSHVLRQHLARRDLPLATVDRPDFYPPAYEDSLGAEKPDCLAGGGALDLPPPLYTETILELEDGNDAQLEAPPSYQECIGDPGATATAENAQWPSAVLTTRMLQHS</sequence>
<protein>
    <submittedName>
        <fullName evidence="2">Transmembrane protein 252</fullName>
    </submittedName>
</protein>
<evidence type="ECO:0000256" key="1">
    <source>
        <dbReference type="SAM" id="Phobius"/>
    </source>
</evidence>
<gene>
    <name evidence="2" type="primary">Tmem252</name>
</gene>
<keyword evidence="3" id="KW-1185">Reference proteome</keyword>
<feature type="transmembrane region" description="Helical" evidence="1">
    <location>
        <begin position="7"/>
        <end position="28"/>
    </location>
</feature>
<organism evidence="2 3">
    <name type="scientific">Nannospalax galili</name>
    <name type="common">Northern Israeli blind subterranean mole rat</name>
    <name type="synonym">Spalax galili</name>
    <dbReference type="NCBI Taxonomy" id="1026970"/>
    <lineage>
        <taxon>Eukaryota</taxon>
        <taxon>Metazoa</taxon>
        <taxon>Chordata</taxon>
        <taxon>Craniata</taxon>
        <taxon>Vertebrata</taxon>
        <taxon>Euteleostomi</taxon>
        <taxon>Mammalia</taxon>
        <taxon>Eutheria</taxon>
        <taxon>Euarchontoglires</taxon>
        <taxon>Glires</taxon>
        <taxon>Rodentia</taxon>
        <taxon>Myomorpha</taxon>
        <taxon>Muroidea</taxon>
        <taxon>Spalacidae</taxon>
        <taxon>Spalacinae</taxon>
        <taxon>Nannospalax</taxon>
    </lineage>
</organism>
<proteinExistence type="predicted"/>
<dbReference type="OMA" id="LYTEMGL"/>
<accession>A0A8C6RN76</accession>
<dbReference type="AlphaFoldDB" id="A0A8C6RN76"/>
<reference evidence="2" key="1">
    <citation type="submission" date="2025-08" db="UniProtKB">
        <authorList>
            <consortium name="Ensembl"/>
        </authorList>
    </citation>
    <scope>IDENTIFICATION</scope>
</reference>
<evidence type="ECO:0000313" key="3">
    <source>
        <dbReference type="Proteomes" id="UP000694381"/>
    </source>
</evidence>
<dbReference type="PANTHER" id="PTHR35682:SF1">
    <property type="entry name" value="TRANSMEMBRANE PROTEIN 252"/>
    <property type="match status" value="1"/>
</dbReference>
<dbReference type="Pfam" id="PF15664">
    <property type="entry name" value="TMEM252"/>
    <property type="match status" value="1"/>
</dbReference>
<dbReference type="InterPro" id="IPR031363">
    <property type="entry name" value="TMEM252"/>
</dbReference>
<keyword evidence="1" id="KW-1133">Transmembrane helix</keyword>
<dbReference type="Proteomes" id="UP000694381">
    <property type="component" value="Unassembled WGS sequence"/>
</dbReference>
<reference evidence="2" key="2">
    <citation type="submission" date="2025-09" db="UniProtKB">
        <authorList>
            <consortium name="Ensembl"/>
        </authorList>
    </citation>
    <scope>IDENTIFICATION</scope>
</reference>
<dbReference type="PANTHER" id="PTHR35682">
    <property type="entry name" value="TRANSMEMBRANE PROTEIN 252"/>
    <property type="match status" value="1"/>
</dbReference>
<name>A0A8C6RN76_NANGA</name>
<evidence type="ECO:0000313" key="2">
    <source>
        <dbReference type="Ensembl" id="ENSNGAP00000020506.1"/>
    </source>
</evidence>
<feature type="transmembrane region" description="Helical" evidence="1">
    <location>
        <begin position="40"/>
        <end position="60"/>
    </location>
</feature>
<dbReference type="Ensembl" id="ENSNGAT00000026176.1">
    <property type="protein sequence ID" value="ENSNGAP00000020506.1"/>
    <property type="gene ID" value="ENSNGAG00000019984.1"/>
</dbReference>
<keyword evidence="1" id="KW-0812">Transmembrane</keyword>
<dbReference type="GeneTree" id="ENSGT00390000005250"/>